<name>A0AAW9S8M3_9BACT</name>
<protein>
    <submittedName>
        <fullName evidence="1">Uncharacterized protein</fullName>
    </submittedName>
</protein>
<evidence type="ECO:0000313" key="2">
    <source>
        <dbReference type="Proteomes" id="UP001403385"/>
    </source>
</evidence>
<organism evidence="1 2">
    <name type="scientific">Rapidithrix thailandica</name>
    <dbReference type="NCBI Taxonomy" id="413964"/>
    <lineage>
        <taxon>Bacteria</taxon>
        <taxon>Pseudomonadati</taxon>
        <taxon>Bacteroidota</taxon>
        <taxon>Cytophagia</taxon>
        <taxon>Cytophagales</taxon>
        <taxon>Flammeovirgaceae</taxon>
        <taxon>Rapidithrix</taxon>
    </lineage>
</organism>
<gene>
    <name evidence="1" type="ORF">AAG747_15475</name>
</gene>
<comment type="caution">
    <text evidence="1">The sequence shown here is derived from an EMBL/GenBank/DDBJ whole genome shotgun (WGS) entry which is preliminary data.</text>
</comment>
<proteinExistence type="predicted"/>
<evidence type="ECO:0000313" key="1">
    <source>
        <dbReference type="EMBL" id="MEN7549324.1"/>
    </source>
</evidence>
<reference evidence="1 2" key="1">
    <citation type="submission" date="2024-04" db="EMBL/GenBank/DDBJ databases">
        <title>Novel genus in family Flammeovirgaceae.</title>
        <authorList>
            <person name="Nguyen T.H."/>
            <person name="Vuong T.Q."/>
            <person name="Le H."/>
            <person name="Kim S.-G."/>
        </authorList>
    </citation>
    <scope>NUCLEOTIDE SEQUENCE [LARGE SCALE GENOMIC DNA]</scope>
    <source>
        <strain evidence="1 2">JCM 23209</strain>
    </source>
</reference>
<dbReference type="Proteomes" id="UP001403385">
    <property type="component" value="Unassembled WGS sequence"/>
</dbReference>
<sequence length="940" mass="105964">MNKILNITLCDMTDPKDPPGKPEIPDPPPLVRFNIYGDHYFYFNIRGVGPEYVTVMWEPNFGFIQVNVHFNKPLYPNEPGDAIATTGPPIPTDQMWPNQEEPLPYQFCDGNNLVYFNARQEFPYAIKREEFESPTCTGIVCDAAIQQPIEVSKESLPGAADGTATITATSSHGPIVYSLDNGNTWQSSNVFTGLSEGEYTVKVKDDENCQDSASFRIELARTYSEKWKAEFTDRHGYSYKVSILENYYSGGVNELKLTNASHTFKKQGDDKYTPIKACALAVNVLSETHFEFLEIFEGGDFTRKVDLIKKEAYKVFDETVGVSFDAGTRTANLEKTIGDIKTGDKVSFGSGVNVGTYTVASVSTDRKQVTFIEGVTNEAVTSYTVNVYGDVLLYTGYVVPAVYSEAYANPPYHASIQSTDGLAQLKKLDFLNVDGSQVKGDKPLLEVLKICFDKMPDSQDMYIEEAINVYEKNQDENGSVLQQTYVNTEAYQGMNCYEVLEKVAASFGCRLFQWNGSWHFLNIKKMSGSYTVHKYKLDGSDHFTFTRNPGRAFTGTLSEPVKRILLVQNTPVLEMREAFKSIKVVQDLKTSDSLILDGDFTDAAWENDSQLNNWISNTEIQKRGLPDEDEKRAVGIQNFVEDLNAAGSIKSRPLRLNTNPSAKNSRIVVKFKFKLITYSFPRDGVNVSVPYEIKYGNYYAGANGYFREVREVLTIETNNFDSFTTVEKTFLLLPAQDETIQLIFYQPITSDYTIRELQIAEASLHFFPNALKAYKTQSYFLKNEGYPSEYVPGDIEVLHGDAPDHPGKKTLYKSALLLPDGNNTNLWFRRGVSEAQKLLDILADNMISEHFRSWQLLNGEVESSLLQLFDYLEDVVFNPGRQFIINHWQYDLVQDIMRVELVESVDGSPFGEGGNFRLLEDGKVRLLEFNGAKLLEENGS</sequence>
<dbReference type="RefSeq" id="WP_346822100.1">
    <property type="nucleotide sequence ID" value="NZ_JBDKWZ010000008.1"/>
</dbReference>
<keyword evidence="2" id="KW-1185">Reference proteome</keyword>
<accession>A0AAW9S8M3</accession>
<dbReference type="EMBL" id="JBDKWZ010000008">
    <property type="protein sequence ID" value="MEN7549324.1"/>
    <property type="molecule type" value="Genomic_DNA"/>
</dbReference>
<dbReference type="AlphaFoldDB" id="A0AAW9S8M3"/>